<accession>A0ACB8WHF3</accession>
<dbReference type="EMBL" id="CM041539">
    <property type="protein sequence ID" value="KAI3367120.1"/>
    <property type="molecule type" value="Genomic_DNA"/>
</dbReference>
<organism evidence="1 2">
    <name type="scientific">Scortum barcoo</name>
    <name type="common">barcoo grunter</name>
    <dbReference type="NCBI Taxonomy" id="214431"/>
    <lineage>
        <taxon>Eukaryota</taxon>
        <taxon>Metazoa</taxon>
        <taxon>Chordata</taxon>
        <taxon>Craniata</taxon>
        <taxon>Vertebrata</taxon>
        <taxon>Euteleostomi</taxon>
        <taxon>Actinopterygii</taxon>
        <taxon>Neopterygii</taxon>
        <taxon>Teleostei</taxon>
        <taxon>Neoteleostei</taxon>
        <taxon>Acanthomorphata</taxon>
        <taxon>Eupercaria</taxon>
        <taxon>Centrarchiformes</taxon>
        <taxon>Terapontoidei</taxon>
        <taxon>Terapontidae</taxon>
        <taxon>Scortum</taxon>
    </lineage>
</organism>
<comment type="caution">
    <text evidence="1">The sequence shown here is derived from an EMBL/GenBank/DDBJ whole genome shotgun (WGS) entry which is preliminary data.</text>
</comment>
<gene>
    <name evidence="1" type="ORF">L3Q82_008190</name>
</gene>
<evidence type="ECO:0000313" key="2">
    <source>
        <dbReference type="Proteomes" id="UP000831701"/>
    </source>
</evidence>
<dbReference type="Proteomes" id="UP000831701">
    <property type="component" value="Chromosome 9"/>
</dbReference>
<keyword evidence="2" id="KW-1185">Reference proteome</keyword>
<name>A0ACB8WHF3_9TELE</name>
<sequence length="84" mass="9642">MKSRLIIYIVAVLWIKGVHLSKEKQVFQDPPDLLVKPNVALNLSLTHKIQNYDTILWYQRSAGDTALKLIGSVYYKIPTIEAFI</sequence>
<proteinExistence type="predicted"/>
<protein>
    <submittedName>
        <fullName evidence="1">Uncharacterized protein</fullName>
    </submittedName>
</protein>
<reference evidence="1" key="1">
    <citation type="submission" date="2022-04" db="EMBL/GenBank/DDBJ databases">
        <title>Jade perch genome.</title>
        <authorList>
            <person name="Chao B."/>
        </authorList>
    </citation>
    <scope>NUCLEOTIDE SEQUENCE</scope>
    <source>
        <strain evidence="1">CB-2022</strain>
    </source>
</reference>
<evidence type="ECO:0000313" key="1">
    <source>
        <dbReference type="EMBL" id="KAI3367120.1"/>
    </source>
</evidence>